<reference evidence="1" key="2">
    <citation type="journal article" date="2019" name="Genome Biol. Evol.">
        <title>Day and night: Metabolic profiles and evolutionary relationships of six axenic non-marine cyanobacteria.</title>
        <authorList>
            <person name="Will S.E."/>
            <person name="Henke P."/>
            <person name="Boedeker C."/>
            <person name="Huang S."/>
            <person name="Brinkmann H."/>
            <person name="Rohde M."/>
            <person name="Jarek M."/>
            <person name="Friedl T."/>
            <person name="Seufert S."/>
            <person name="Schumacher M."/>
            <person name="Overmann J."/>
            <person name="Neumann-Schaal M."/>
            <person name="Petersen J."/>
        </authorList>
    </citation>
    <scope>NUCLEOTIDE SEQUENCE [LARGE SCALE GENOMIC DNA]</scope>
    <source>
        <strain evidence="1">PCC 7102</strain>
    </source>
</reference>
<comment type="caution">
    <text evidence="1">The sequence shown here is derived from an EMBL/GenBank/DDBJ whole genome shotgun (WGS) entry which is preliminary data.</text>
</comment>
<protein>
    <submittedName>
        <fullName evidence="1">Uncharacterized protein</fullName>
    </submittedName>
</protein>
<proteinExistence type="predicted"/>
<sequence length="50" mass="5715">MPIVPIAIRLSCALTKATGQFVQLYTIRLLKIKYLWKTIALVEIREQAKA</sequence>
<gene>
    <name evidence="1" type="ORF">DSM106972_098920</name>
</gene>
<dbReference type="EMBL" id="RSCL01000076">
    <property type="protein sequence ID" value="RUS92488.1"/>
    <property type="molecule type" value="Genomic_DNA"/>
</dbReference>
<dbReference type="AlphaFoldDB" id="A0A433UFB0"/>
<name>A0A433UFB0_9CYAN</name>
<dbReference type="Proteomes" id="UP000271624">
    <property type="component" value="Unassembled WGS sequence"/>
</dbReference>
<reference evidence="1" key="1">
    <citation type="submission" date="2018-12" db="EMBL/GenBank/DDBJ databases">
        <authorList>
            <person name="Will S."/>
            <person name="Neumann-Schaal M."/>
            <person name="Henke P."/>
        </authorList>
    </citation>
    <scope>NUCLEOTIDE SEQUENCE</scope>
    <source>
        <strain evidence="1">PCC 7102</strain>
    </source>
</reference>
<evidence type="ECO:0000313" key="2">
    <source>
        <dbReference type="Proteomes" id="UP000271624"/>
    </source>
</evidence>
<dbReference type="RefSeq" id="WP_186538691.1">
    <property type="nucleotide sequence ID" value="NZ_RSCL01000076.1"/>
</dbReference>
<organism evidence="1 2">
    <name type="scientific">Dulcicalothrix desertica PCC 7102</name>
    <dbReference type="NCBI Taxonomy" id="232991"/>
    <lineage>
        <taxon>Bacteria</taxon>
        <taxon>Bacillati</taxon>
        <taxon>Cyanobacteriota</taxon>
        <taxon>Cyanophyceae</taxon>
        <taxon>Nostocales</taxon>
        <taxon>Calotrichaceae</taxon>
        <taxon>Dulcicalothrix</taxon>
    </lineage>
</organism>
<accession>A0A433UFB0</accession>
<evidence type="ECO:0000313" key="1">
    <source>
        <dbReference type="EMBL" id="RUS92488.1"/>
    </source>
</evidence>
<keyword evidence="2" id="KW-1185">Reference proteome</keyword>